<dbReference type="EMBL" id="GBXM01081465">
    <property type="protein sequence ID" value="JAH27112.1"/>
    <property type="molecule type" value="Transcribed_RNA"/>
</dbReference>
<proteinExistence type="predicted"/>
<evidence type="ECO:0000313" key="1">
    <source>
        <dbReference type="EMBL" id="JAH27112.1"/>
    </source>
</evidence>
<sequence length="36" mass="4157">MFVSLAVRSSSSYNCRVCFRDEVQDEGFDHLKVLAF</sequence>
<protein>
    <submittedName>
        <fullName evidence="1">Uncharacterized protein</fullName>
    </submittedName>
</protein>
<organism evidence="1">
    <name type="scientific">Anguilla anguilla</name>
    <name type="common">European freshwater eel</name>
    <name type="synonym">Muraena anguilla</name>
    <dbReference type="NCBI Taxonomy" id="7936"/>
    <lineage>
        <taxon>Eukaryota</taxon>
        <taxon>Metazoa</taxon>
        <taxon>Chordata</taxon>
        <taxon>Craniata</taxon>
        <taxon>Vertebrata</taxon>
        <taxon>Euteleostomi</taxon>
        <taxon>Actinopterygii</taxon>
        <taxon>Neopterygii</taxon>
        <taxon>Teleostei</taxon>
        <taxon>Anguilliformes</taxon>
        <taxon>Anguillidae</taxon>
        <taxon>Anguilla</taxon>
    </lineage>
</organism>
<accession>A0A0E9RE70</accession>
<dbReference type="AlphaFoldDB" id="A0A0E9RE70"/>
<name>A0A0E9RE70_ANGAN</name>
<reference evidence="1" key="1">
    <citation type="submission" date="2014-11" db="EMBL/GenBank/DDBJ databases">
        <authorList>
            <person name="Amaro Gonzalez C."/>
        </authorList>
    </citation>
    <scope>NUCLEOTIDE SEQUENCE</scope>
</reference>
<reference evidence="1" key="2">
    <citation type="journal article" date="2015" name="Fish Shellfish Immunol.">
        <title>Early steps in the European eel (Anguilla anguilla)-Vibrio vulnificus interaction in the gills: Role of the RtxA13 toxin.</title>
        <authorList>
            <person name="Callol A."/>
            <person name="Pajuelo D."/>
            <person name="Ebbesson L."/>
            <person name="Teles M."/>
            <person name="MacKenzie S."/>
            <person name="Amaro C."/>
        </authorList>
    </citation>
    <scope>NUCLEOTIDE SEQUENCE</scope>
</reference>